<evidence type="ECO:0000256" key="1">
    <source>
        <dbReference type="ARBA" id="ARBA00022801"/>
    </source>
</evidence>
<sequence>MKCNQMTLCLFFFIVFALSSVVISEDVHAIAAKTGEVDTQTSLNVRSGPSTSHEVVGSLTPGEQVAYTDNGDGWGELVDGSGYISLHYITNHDGEPVDRSSAKHDSVPLNNERIVLDPGHGGKDSGAVANGLMEKEIVLDIGKRTRDILENAGFAVLMTRDEDVFVSLEERTAMANAWGADQFISIHANGFSNPAANGVETYYFPGSAAGKHMAANVQNQLVEHTDRTDRGIFEESFYVISHTTMPAILVETGFVSNADDASQLADANYRQTVAEAIANSVIDG</sequence>
<dbReference type="PROSITE" id="PS51781">
    <property type="entry name" value="SH3B"/>
    <property type="match status" value="1"/>
</dbReference>
<dbReference type="InterPro" id="IPR003646">
    <property type="entry name" value="SH3-like_bac-type"/>
</dbReference>
<proteinExistence type="predicted"/>
<name>A0A268P0L6_SHOCL</name>
<keyword evidence="2" id="KW-0961">Cell wall biogenesis/degradation</keyword>
<dbReference type="AlphaFoldDB" id="A0A268P0L6"/>
<dbReference type="GO" id="GO:0009253">
    <property type="term" value="P:peptidoglycan catabolic process"/>
    <property type="evidence" value="ECO:0007669"/>
    <property type="project" value="InterPro"/>
</dbReference>
<dbReference type="RefSeq" id="WP_095236631.1">
    <property type="nucleotide sequence ID" value="NZ_JAUPFF010000001.1"/>
</dbReference>
<dbReference type="PANTHER" id="PTHR30404">
    <property type="entry name" value="N-ACETYLMURAMOYL-L-ALANINE AMIDASE"/>
    <property type="match status" value="1"/>
</dbReference>
<dbReference type="CDD" id="cd02696">
    <property type="entry name" value="MurNAc-LAA"/>
    <property type="match status" value="1"/>
</dbReference>
<evidence type="ECO:0000313" key="6">
    <source>
        <dbReference type="Proteomes" id="UP000216207"/>
    </source>
</evidence>
<dbReference type="GO" id="GO:0030288">
    <property type="term" value="C:outer membrane-bounded periplasmic space"/>
    <property type="evidence" value="ECO:0007669"/>
    <property type="project" value="TreeGrafter"/>
</dbReference>
<dbReference type="SUPFAM" id="SSF53187">
    <property type="entry name" value="Zn-dependent exopeptidases"/>
    <property type="match status" value="1"/>
</dbReference>
<protein>
    <recommendedName>
        <fullName evidence="4">SH3b domain-containing protein</fullName>
    </recommendedName>
</protein>
<dbReference type="GO" id="GO:0071555">
    <property type="term" value="P:cell wall organization"/>
    <property type="evidence" value="ECO:0007669"/>
    <property type="project" value="UniProtKB-KW"/>
</dbReference>
<feature type="signal peptide" evidence="3">
    <location>
        <begin position="1"/>
        <end position="24"/>
    </location>
</feature>
<comment type="caution">
    <text evidence="5">The sequence shown here is derived from an EMBL/GenBank/DDBJ whole genome shotgun (WGS) entry which is preliminary data.</text>
</comment>
<gene>
    <name evidence="5" type="ORF">CHH72_08305</name>
</gene>
<dbReference type="InterPro" id="IPR050695">
    <property type="entry name" value="N-acetylmuramoyl_amidase_3"/>
</dbReference>
<dbReference type="InterPro" id="IPR002508">
    <property type="entry name" value="MurNAc-LAA_cat"/>
</dbReference>
<evidence type="ECO:0000259" key="4">
    <source>
        <dbReference type="PROSITE" id="PS51781"/>
    </source>
</evidence>
<dbReference type="Gene3D" id="2.30.30.40">
    <property type="entry name" value="SH3 Domains"/>
    <property type="match status" value="1"/>
</dbReference>
<accession>A0A268P0L6</accession>
<evidence type="ECO:0000256" key="2">
    <source>
        <dbReference type="ARBA" id="ARBA00023316"/>
    </source>
</evidence>
<dbReference type="Pfam" id="PF08239">
    <property type="entry name" value="SH3_3"/>
    <property type="match status" value="1"/>
</dbReference>
<dbReference type="EMBL" id="NPCC01000009">
    <property type="protein sequence ID" value="PAE89283.1"/>
    <property type="molecule type" value="Genomic_DNA"/>
</dbReference>
<dbReference type="GO" id="GO:0008745">
    <property type="term" value="F:N-acetylmuramoyl-L-alanine amidase activity"/>
    <property type="evidence" value="ECO:0007669"/>
    <property type="project" value="InterPro"/>
</dbReference>
<dbReference type="Gene3D" id="3.40.630.40">
    <property type="entry name" value="Zn-dependent exopeptidases"/>
    <property type="match status" value="1"/>
</dbReference>
<dbReference type="Proteomes" id="UP000216207">
    <property type="component" value="Unassembled WGS sequence"/>
</dbReference>
<dbReference type="PANTHER" id="PTHR30404:SF0">
    <property type="entry name" value="N-ACETYLMURAMOYL-L-ALANINE AMIDASE AMIC"/>
    <property type="match status" value="1"/>
</dbReference>
<organism evidence="5 6">
    <name type="scientific">Shouchella clausii</name>
    <name type="common">Alkalihalobacillus clausii</name>
    <dbReference type="NCBI Taxonomy" id="79880"/>
    <lineage>
        <taxon>Bacteria</taxon>
        <taxon>Bacillati</taxon>
        <taxon>Bacillota</taxon>
        <taxon>Bacilli</taxon>
        <taxon>Bacillales</taxon>
        <taxon>Bacillaceae</taxon>
        <taxon>Shouchella</taxon>
    </lineage>
</organism>
<dbReference type="SMART" id="SM00287">
    <property type="entry name" value="SH3b"/>
    <property type="match status" value="1"/>
</dbReference>
<dbReference type="Pfam" id="PF01520">
    <property type="entry name" value="Amidase_3"/>
    <property type="match status" value="1"/>
</dbReference>
<dbReference type="SMART" id="SM00646">
    <property type="entry name" value="Ami_3"/>
    <property type="match status" value="1"/>
</dbReference>
<keyword evidence="1" id="KW-0378">Hydrolase</keyword>
<feature type="chain" id="PRO_5038818747" description="SH3b domain-containing protein" evidence="3">
    <location>
        <begin position="25"/>
        <end position="284"/>
    </location>
</feature>
<evidence type="ECO:0000256" key="3">
    <source>
        <dbReference type="SAM" id="SignalP"/>
    </source>
</evidence>
<feature type="domain" description="SH3b" evidence="4">
    <location>
        <begin position="32"/>
        <end position="93"/>
    </location>
</feature>
<keyword evidence="3" id="KW-0732">Signal</keyword>
<evidence type="ECO:0000313" key="5">
    <source>
        <dbReference type="EMBL" id="PAE89283.1"/>
    </source>
</evidence>
<reference evidence="5 6" key="1">
    <citation type="submission" date="2017-07" db="EMBL/GenBank/DDBJ databases">
        <title>Isolation and whole genome analysis of endospore-forming bacteria from heroin.</title>
        <authorList>
            <person name="Kalinowski J."/>
            <person name="Ahrens B."/>
            <person name="Al-Dilaimi A."/>
            <person name="Winkler A."/>
            <person name="Wibberg D."/>
            <person name="Schleenbecker U."/>
            <person name="Ruckert C."/>
            <person name="Wolfel R."/>
            <person name="Grass G."/>
        </authorList>
    </citation>
    <scope>NUCLEOTIDE SEQUENCE [LARGE SCALE GENOMIC DNA]</scope>
    <source>
        <strain evidence="5 6">7539</strain>
    </source>
</reference>